<protein>
    <submittedName>
        <fullName evidence="2">Plasmid pRiA4b ORF-3 family protein</fullName>
    </submittedName>
</protein>
<dbReference type="InterPro" id="IPR024047">
    <property type="entry name" value="MM3350-like_sf"/>
</dbReference>
<dbReference type="InterPro" id="IPR012912">
    <property type="entry name" value="Plasmid_pRiA4b_Orf3-like"/>
</dbReference>
<dbReference type="RefSeq" id="WP_147929340.1">
    <property type="nucleotide sequence ID" value="NZ_VOXD01000004.1"/>
</dbReference>
<dbReference type="PANTHER" id="PTHR41878">
    <property type="entry name" value="LEXA REPRESSOR-RELATED"/>
    <property type="match status" value="1"/>
</dbReference>
<name>A0A5C7FI25_9BACT</name>
<dbReference type="SUPFAM" id="SSF159941">
    <property type="entry name" value="MM3350-like"/>
    <property type="match status" value="1"/>
</dbReference>
<dbReference type="OrthoDB" id="9801392at2"/>
<dbReference type="Proteomes" id="UP000321907">
    <property type="component" value="Unassembled WGS sequence"/>
</dbReference>
<evidence type="ECO:0000313" key="2">
    <source>
        <dbReference type="EMBL" id="TXF90882.1"/>
    </source>
</evidence>
<proteinExistence type="predicted"/>
<feature type="domain" description="Plasmid pRiA4b Orf3-like" evidence="1">
    <location>
        <begin position="351"/>
        <end position="520"/>
    </location>
</feature>
<dbReference type="AlphaFoldDB" id="A0A5C7FI25"/>
<sequence>MQGNSLTSLLIRHVYIALQEDSELSGKDVVTAFTAYRDYLRVSIANNEPRGQYFSAPVDRLLDRLEQAFNDRAELELDEMVLGAQFPSLNHFYLAAFDELLQAAEKSLETPEDFFVDLSEAIGPFIGSYDRKWLKEAHEIRITPNFVREIPQSLLEIRDNPDASEEAYSQALSDAVEGNPDDPFIAAQMVLNAEDHEVLMRAAKYLRPIKGFPAGKLGFYHDEELVDNWIAHCRVLLHEERDTEALPFAENLLRLGYDGPQMKTVLIALSTNQNGLTAAQRKKYPLLTEQLKEATAFTQSSLMATMMDAIDQGMGEEEMMSMLSQAIMGEVAEKPSAKVRSLPSSRKSNAVYRIKISLKGAKPPIWRRIELSINTPLEELHAIIQTVFEWTDSHLHAFQNSRRDSFVSPHDPYSQEWSESYEGMTIEDMFAVSGKKFTYHYDFGDSWYHEVMLEKELPVDKKVKYPRCTAGRCAAPLDDMGGLWGFYDLVEAIEDPKHEMYEDAVAYLGKGFNLKAFDREAIDKRLAGFR</sequence>
<evidence type="ECO:0000313" key="3">
    <source>
        <dbReference type="Proteomes" id="UP000321907"/>
    </source>
</evidence>
<accession>A0A5C7FI25</accession>
<gene>
    <name evidence="2" type="ORF">FUA23_03540</name>
</gene>
<organism evidence="2 3">
    <name type="scientific">Neolewinella aurantiaca</name>
    <dbReference type="NCBI Taxonomy" id="2602767"/>
    <lineage>
        <taxon>Bacteria</taxon>
        <taxon>Pseudomonadati</taxon>
        <taxon>Bacteroidota</taxon>
        <taxon>Saprospiria</taxon>
        <taxon>Saprospirales</taxon>
        <taxon>Lewinellaceae</taxon>
        <taxon>Neolewinella</taxon>
    </lineage>
</organism>
<evidence type="ECO:0000259" key="1">
    <source>
        <dbReference type="Pfam" id="PF07929"/>
    </source>
</evidence>
<dbReference type="EMBL" id="VOXD01000004">
    <property type="protein sequence ID" value="TXF90882.1"/>
    <property type="molecule type" value="Genomic_DNA"/>
</dbReference>
<keyword evidence="3" id="KW-1185">Reference proteome</keyword>
<reference evidence="2 3" key="1">
    <citation type="submission" date="2019-08" db="EMBL/GenBank/DDBJ databases">
        <title>Lewinella sp. strain SSH13 Genome sequencing and assembly.</title>
        <authorList>
            <person name="Kim I."/>
        </authorList>
    </citation>
    <scope>NUCLEOTIDE SEQUENCE [LARGE SCALE GENOMIC DNA]</scope>
    <source>
        <strain evidence="2 3">SSH13</strain>
    </source>
</reference>
<dbReference type="Gene3D" id="3.10.290.30">
    <property type="entry name" value="MM3350-like"/>
    <property type="match status" value="1"/>
</dbReference>
<dbReference type="PANTHER" id="PTHR41878:SF1">
    <property type="entry name" value="TNPR PROTEIN"/>
    <property type="match status" value="1"/>
</dbReference>
<dbReference type="Pfam" id="PF07929">
    <property type="entry name" value="PRiA4_ORF3"/>
    <property type="match status" value="1"/>
</dbReference>
<comment type="caution">
    <text evidence="2">The sequence shown here is derived from an EMBL/GenBank/DDBJ whole genome shotgun (WGS) entry which is preliminary data.</text>
</comment>